<name>A0ABX1CLJ3_9SPHN</name>
<dbReference type="Gene3D" id="3.40.1530.20">
    <property type="entry name" value="Protein of unknown function (DUF1491)"/>
    <property type="match status" value="1"/>
</dbReference>
<gene>
    <name evidence="1" type="ORF">HBH26_03080</name>
</gene>
<organism evidence="1 2">
    <name type="scientific">Sphingomonas corticis</name>
    <dbReference type="NCBI Taxonomy" id="2722791"/>
    <lineage>
        <taxon>Bacteria</taxon>
        <taxon>Pseudomonadati</taxon>
        <taxon>Pseudomonadota</taxon>
        <taxon>Alphaproteobacteria</taxon>
        <taxon>Sphingomonadales</taxon>
        <taxon>Sphingomonadaceae</taxon>
        <taxon>Sphingomonas</taxon>
    </lineage>
</organism>
<accession>A0ABX1CLJ3</accession>
<evidence type="ECO:0000313" key="1">
    <source>
        <dbReference type="EMBL" id="NJR77598.1"/>
    </source>
</evidence>
<dbReference type="RefSeq" id="WP_168133145.1">
    <property type="nucleotide sequence ID" value="NZ_JAAVJH010000002.1"/>
</dbReference>
<sequence>MSARLPSHLAVAALIRRANDAGGFGALRASGDPQTGAILVLLDERESFGPGRMRAIERIRTLDDRDEWIAAGPTDATDSAMDDYWRARRARDPDLYVVELCVAAGERFVAETIGGD</sequence>
<keyword evidence="2" id="KW-1185">Reference proteome</keyword>
<evidence type="ECO:0000313" key="2">
    <source>
        <dbReference type="Proteomes" id="UP000732399"/>
    </source>
</evidence>
<dbReference type="Pfam" id="PF07372">
    <property type="entry name" value="DUF1491"/>
    <property type="match status" value="1"/>
</dbReference>
<comment type="caution">
    <text evidence="1">The sequence shown here is derived from an EMBL/GenBank/DDBJ whole genome shotgun (WGS) entry which is preliminary data.</text>
</comment>
<dbReference type="EMBL" id="JAAVJH010000002">
    <property type="protein sequence ID" value="NJR77598.1"/>
    <property type="molecule type" value="Genomic_DNA"/>
</dbReference>
<dbReference type="InterPro" id="IPR009964">
    <property type="entry name" value="DUF1491"/>
</dbReference>
<proteinExistence type="predicted"/>
<protein>
    <submittedName>
        <fullName evidence="1">DUF1491 family protein</fullName>
    </submittedName>
</protein>
<dbReference type="Proteomes" id="UP000732399">
    <property type="component" value="Unassembled WGS sequence"/>
</dbReference>
<reference evidence="1 2" key="1">
    <citation type="submission" date="2020-03" db="EMBL/GenBank/DDBJ databases">
        <authorList>
            <person name="Wang L."/>
            <person name="He N."/>
            <person name="Li Y."/>
            <person name="Fang Y."/>
            <person name="Zhang F."/>
        </authorList>
    </citation>
    <scope>NUCLEOTIDE SEQUENCE [LARGE SCALE GENOMIC DNA]</scope>
    <source>
        <strain evidence="1 2">36D10-4-7</strain>
    </source>
</reference>